<dbReference type="PROSITE" id="PS50878">
    <property type="entry name" value="RT_POL"/>
    <property type="match status" value="1"/>
</dbReference>
<dbReference type="EMBL" id="JAODUO010000948">
    <property type="protein sequence ID" value="KAK2172584.1"/>
    <property type="molecule type" value="Genomic_DNA"/>
</dbReference>
<evidence type="ECO:0000313" key="3">
    <source>
        <dbReference type="Proteomes" id="UP001209878"/>
    </source>
</evidence>
<sequence>MKRGKASGPDKIPAEAIKADIETSTEILHHLFGKIWEQEEIPTEWKEVYLVKLPKKGDMQDCKNYRGIMLLSVPGKVLNRVILDRLKTGVDAKLRDHQAGFRKDRSCTDQIATLRIILEQSMEWDSSLYINFVYYEKAFDSLDRDTLWKLLQHCGIPDKLISIIRNSYEDMACRVIHAGQLTDSFMVKTGVRQGCLLSPFLFLLAIDWIMKKTTQNRRKWIQWTPWSQLEDLDFADDLALLSHSHQQMQEKTELLNTVSTQLGLNINRSKTRIMKTNTKNNNPITMNGEPLEETESFTYLGSTINKNGGTEEDVKARIQKARVAFIMLRKIGEQNKSKLTPN</sequence>
<reference evidence="2" key="1">
    <citation type="journal article" date="2023" name="Mol. Biol. Evol.">
        <title>Third-Generation Sequencing Reveals the Adaptive Role of the Epigenome in Three Deep-Sea Polychaetes.</title>
        <authorList>
            <person name="Perez M."/>
            <person name="Aroh O."/>
            <person name="Sun Y."/>
            <person name="Lan Y."/>
            <person name="Juniper S.K."/>
            <person name="Young C.R."/>
            <person name="Angers B."/>
            <person name="Qian P.Y."/>
        </authorList>
    </citation>
    <scope>NUCLEOTIDE SEQUENCE</scope>
    <source>
        <strain evidence="2">R07B-5</strain>
    </source>
</reference>
<dbReference type="InterPro" id="IPR043502">
    <property type="entry name" value="DNA/RNA_pol_sf"/>
</dbReference>
<dbReference type="Proteomes" id="UP001209878">
    <property type="component" value="Unassembled WGS sequence"/>
</dbReference>
<dbReference type="PANTHER" id="PTHR47027">
    <property type="entry name" value="REVERSE TRANSCRIPTASE DOMAIN-CONTAINING PROTEIN"/>
    <property type="match status" value="1"/>
</dbReference>
<gene>
    <name evidence="2" type="ORF">NP493_941g02004</name>
</gene>
<name>A0AAD9NMI2_RIDPI</name>
<feature type="domain" description="Reverse transcriptase" evidence="1">
    <location>
        <begin position="34"/>
        <end position="304"/>
    </location>
</feature>
<keyword evidence="3" id="KW-1185">Reference proteome</keyword>
<dbReference type="SUPFAM" id="SSF56672">
    <property type="entry name" value="DNA/RNA polymerases"/>
    <property type="match status" value="1"/>
</dbReference>
<comment type="caution">
    <text evidence="2">The sequence shown here is derived from an EMBL/GenBank/DDBJ whole genome shotgun (WGS) entry which is preliminary data.</text>
</comment>
<dbReference type="CDD" id="cd01650">
    <property type="entry name" value="RT_nLTR_like"/>
    <property type="match status" value="1"/>
</dbReference>
<protein>
    <recommendedName>
        <fullName evidence="1">Reverse transcriptase domain-containing protein</fullName>
    </recommendedName>
</protein>
<organism evidence="2 3">
    <name type="scientific">Ridgeia piscesae</name>
    <name type="common">Tubeworm</name>
    <dbReference type="NCBI Taxonomy" id="27915"/>
    <lineage>
        <taxon>Eukaryota</taxon>
        <taxon>Metazoa</taxon>
        <taxon>Spiralia</taxon>
        <taxon>Lophotrochozoa</taxon>
        <taxon>Annelida</taxon>
        <taxon>Polychaeta</taxon>
        <taxon>Sedentaria</taxon>
        <taxon>Canalipalpata</taxon>
        <taxon>Sabellida</taxon>
        <taxon>Siboglinidae</taxon>
        <taxon>Ridgeia</taxon>
    </lineage>
</organism>
<evidence type="ECO:0000313" key="2">
    <source>
        <dbReference type="EMBL" id="KAK2172584.1"/>
    </source>
</evidence>
<dbReference type="AlphaFoldDB" id="A0AAD9NMI2"/>
<dbReference type="Pfam" id="PF00078">
    <property type="entry name" value="RVT_1"/>
    <property type="match status" value="1"/>
</dbReference>
<evidence type="ECO:0000259" key="1">
    <source>
        <dbReference type="PROSITE" id="PS50878"/>
    </source>
</evidence>
<dbReference type="InterPro" id="IPR000477">
    <property type="entry name" value="RT_dom"/>
</dbReference>
<dbReference type="PANTHER" id="PTHR47027:SF25">
    <property type="entry name" value="REVERSE TRANSCRIPTASE DOMAIN-CONTAINING PROTEIN"/>
    <property type="match status" value="1"/>
</dbReference>
<accession>A0AAD9NMI2</accession>
<proteinExistence type="predicted"/>